<name>A0ABM9PUD8_GLUAR</name>
<feature type="region of interest" description="Disordered" evidence="1">
    <location>
        <begin position="66"/>
        <end position="106"/>
    </location>
</feature>
<gene>
    <name evidence="2" type="ordered locus">AARI_06270</name>
</gene>
<dbReference type="Proteomes" id="UP000006878">
    <property type="component" value="Chromosome"/>
</dbReference>
<evidence type="ECO:0008006" key="4">
    <source>
        <dbReference type="Google" id="ProtNLM"/>
    </source>
</evidence>
<dbReference type="EMBL" id="FQ311875">
    <property type="protein sequence ID" value="CBT74855.1"/>
    <property type="molecule type" value="Genomic_DNA"/>
</dbReference>
<protein>
    <recommendedName>
        <fullName evidence="4">DUF4303 domain-containing protein</fullName>
    </recommendedName>
</protein>
<evidence type="ECO:0000313" key="3">
    <source>
        <dbReference type="Proteomes" id="UP000006878"/>
    </source>
</evidence>
<organism evidence="2 3">
    <name type="scientific">Glutamicibacter arilaitensis (strain DSM 16368 / CIP 108037 / IAM 15318 / JCM 13566 / NCIMB 14258 / Re117)</name>
    <name type="common">Arthrobacter arilaitensis</name>
    <dbReference type="NCBI Taxonomy" id="861360"/>
    <lineage>
        <taxon>Bacteria</taxon>
        <taxon>Bacillati</taxon>
        <taxon>Actinomycetota</taxon>
        <taxon>Actinomycetes</taxon>
        <taxon>Micrococcales</taxon>
        <taxon>Micrococcaceae</taxon>
        <taxon>Glutamicibacter</taxon>
    </lineage>
</organism>
<evidence type="ECO:0000256" key="1">
    <source>
        <dbReference type="SAM" id="MobiDB-lite"/>
    </source>
</evidence>
<accession>A0ABM9PUD8</accession>
<sequence length="258" mass="28856">MGVDWTALEEAIRVTALRHAAEVIAGHPDQDFYAIALHGVSTEESESIGMPLLALNSVQALERDRLSESREQLVERGEDTDEPADYEDRPDAEGEGGLEPEAVTLEADSMVITETDDEDEESFDDESADGEDLDEVLASLEADLEEDDAESFYSDKWEPSDWHWSSIDLCEDPAATLWSEAMTKQAAREGWEPTVKRYYHTLVAVARSLREELNERTKADLVVYVADEEHAEKLLQLCLTDKQLSTYFPQLSSLPEGA</sequence>
<keyword evidence="3" id="KW-1185">Reference proteome</keyword>
<reference evidence="3" key="1">
    <citation type="journal article" date="2010" name="PLoS ONE">
        <title>The Arthrobacter arilaitensis Re117 genome sequence reveals its genetic adaptation to the surface of cheese.</title>
        <authorList>
            <person name="Monnet C."/>
            <person name="Loux V."/>
            <person name="Gibrat J.F."/>
            <person name="Spinnler E."/>
            <person name="Barbe V."/>
            <person name="Vacherie B."/>
            <person name="Gavory F."/>
            <person name="Gourbeyre E."/>
            <person name="Siguier P."/>
            <person name="Chandler M."/>
            <person name="Elleuch R."/>
            <person name="Irlinger F."/>
            <person name="Vallaeys T."/>
        </authorList>
    </citation>
    <scope>NUCLEOTIDE SEQUENCE</scope>
    <source>
        <strain evidence="3">DSM 16368 / CIP 108037 / IAM 15318 / JCM 13566 / Re117</strain>
    </source>
</reference>
<evidence type="ECO:0000313" key="2">
    <source>
        <dbReference type="EMBL" id="CBT74855.1"/>
    </source>
</evidence>
<proteinExistence type="predicted"/>
<feature type="compositionally biased region" description="Basic and acidic residues" evidence="1">
    <location>
        <begin position="66"/>
        <end position="77"/>
    </location>
</feature>
<reference evidence="3" key="2">
    <citation type="submission" date="2010-07" db="EMBL/GenBank/DDBJ databases">
        <title>Complete genome sequence of Arthrobacter arilaitensis (strain DSM 16368 / CIP 108037 / JCM 13566 / Re117).</title>
        <authorList>
            <person name="Genoscope."/>
        </authorList>
    </citation>
    <scope>NUCLEOTIDE SEQUENCE [LARGE SCALE GENOMIC DNA]</scope>
    <source>
        <strain evidence="3">DSM 16368 / CIP 108037 / IAM 15318 / JCM 13566 / Re117</strain>
    </source>
</reference>